<feature type="transmembrane region" description="Helical" evidence="1">
    <location>
        <begin position="646"/>
        <end position="667"/>
    </location>
</feature>
<feature type="transmembrane region" description="Helical" evidence="1">
    <location>
        <begin position="43"/>
        <end position="64"/>
    </location>
</feature>
<keyword evidence="1" id="KW-1133">Transmembrane helix</keyword>
<feature type="transmembrane region" description="Helical" evidence="1">
    <location>
        <begin position="291"/>
        <end position="311"/>
    </location>
</feature>
<proteinExistence type="predicted"/>
<evidence type="ECO:0000256" key="1">
    <source>
        <dbReference type="SAM" id="Phobius"/>
    </source>
</evidence>
<feature type="transmembrane region" description="Helical" evidence="1">
    <location>
        <begin position="259"/>
        <end position="279"/>
    </location>
</feature>
<feature type="transmembrane region" description="Helical" evidence="1">
    <location>
        <begin position="355"/>
        <end position="380"/>
    </location>
</feature>
<dbReference type="AlphaFoldDB" id="A0A409XZT2"/>
<comment type="caution">
    <text evidence="2">The sequence shown here is derived from an EMBL/GenBank/DDBJ whole genome shotgun (WGS) entry which is preliminary data.</text>
</comment>
<sequence length="754" mass="83803">MISLWTAKVYLLRGVEALCLLSVFLFVGMILDWRIIGTPWQSHLWLGFISLFILVHHLVMACYMTHRPGSLVDVPFLLAEIAGLLVMSVRNADDNLPGLVIFILEVISVDRFAPLSNHSFDESPAAFACITVSSVIIFFLFLEVLTRAGWKAKFYEQTGTYPPLQIMFGRSLKLANFRKSQPSESAQKHANGLSGVQGTLLLTRRILIRVVVICSCASLVLAPWEWQSLGNADYLWISLLPFVIFHHLFSCINVEPGYVYFDLPLLLAEMACIAPWIQFVGTFNQWSSEPLIVYAFFASVIFGSLGIEALIRIGSLIFNSWALRSIDQEVQRKQSVLFGNTLWSERLSGESSAIILLRGIIALGFITILFFTSIFDVILYPVREIGLTPTTDLRSQNVPQYANADIPVWNLAFSTPVNQTEDLELNEWNDIFSAAVNVTPLWDQSGLPCVHVPENTQQLDLNFLYNSSLYLNNVYCPPRLPLVVGAFDYNIFPFQASDSFPDLLIFINFTALGGTAGNGLSDAFNRAVQVVIGFSNDTDKVVTRTLGTTILPGMNVVGSVTWELRQTLTSPRLSTFGLFDSSDTFVVSRLISVLPDPLAGKTPAIPTLPDVSTFRISLQRDISELRMLRDYRSQSVVGGFAQVGGLWTFLSGVFATIFGSSLLRILFNSKQTSLVGLVHALQRKTIRDRCLVDYPVIKEQINCPPEKKDLLSLLCDQLIDVQFLDSEDGKVEKSAVVEASKNEQATSNANVGEV</sequence>
<feature type="transmembrane region" description="Helical" evidence="1">
    <location>
        <begin position="206"/>
        <end position="222"/>
    </location>
</feature>
<protein>
    <submittedName>
        <fullName evidence="2">Uncharacterized protein</fullName>
    </submittedName>
</protein>
<feature type="transmembrane region" description="Helical" evidence="1">
    <location>
        <begin position="125"/>
        <end position="145"/>
    </location>
</feature>
<keyword evidence="1" id="KW-0812">Transmembrane</keyword>
<evidence type="ECO:0000313" key="3">
    <source>
        <dbReference type="Proteomes" id="UP000284706"/>
    </source>
</evidence>
<feature type="transmembrane region" description="Helical" evidence="1">
    <location>
        <begin position="12"/>
        <end position="31"/>
    </location>
</feature>
<keyword evidence="1" id="KW-0472">Membrane</keyword>
<dbReference type="EMBL" id="NHYE01001387">
    <property type="protein sequence ID" value="PPQ96223.1"/>
    <property type="molecule type" value="Genomic_DNA"/>
</dbReference>
<organism evidence="2 3">
    <name type="scientific">Gymnopilus dilepis</name>
    <dbReference type="NCBI Taxonomy" id="231916"/>
    <lineage>
        <taxon>Eukaryota</taxon>
        <taxon>Fungi</taxon>
        <taxon>Dikarya</taxon>
        <taxon>Basidiomycota</taxon>
        <taxon>Agaricomycotina</taxon>
        <taxon>Agaricomycetes</taxon>
        <taxon>Agaricomycetidae</taxon>
        <taxon>Agaricales</taxon>
        <taxon>Agaricineae</taxon>
        <taxon>Hymenogastraceae</taxon>
        <taxon>Gymnopilus</taxon>
    </lineage>
</organism>
<evidence type="ECO:0000313" key="2">
    <source>
        <dbReference type="EMBL" id="PPQ96223.1"/>
    </source>
</evidence>
<feature type="transmembrane region" description="Helical" evidence="1">
    <location>
        <begin position="71"/>
        <end position="89"/>
    </location>
</feature>
<name>A0A409XZT2_9AGAR</name>
<dbReference type="OrthoDB" id="3227921at2759"/>
<keyword evidence="3" id="KW-1185">Reference proteome</keyword>
<reference evidence="2 3" key="1">
    <citation type="journal article" date="2018" name="Evol. Lett.">
        <title>Horizontal gene cluster transfer increased hallucinogenic mushroom diversity.</title>
        <authorList>
            <person name="Reynolds H.T."/>
            <person name="Vijayakumar V."/>
            <person name="Gluck-Thaler E."/>
            <person name="Korotkin H.B."/>
            <person name="Matheny P.B."/>
            <person name="Slot J.C."/>
        </authorList>
    </citation>
    <scope>NUCLEOTIDE SEQUENCE [LARGE SCALE GENOMIC DNA]</scope>
    <source>
        <strain evidence="2 3">SRW20</strain>
    </source>
</reference>
<dbReference type="Proteomes" id="UP000284706">
    <property type="component" value="Unassembled WGS sequence"/>
</dbReference>
<accession>A0A409XZT2</accession>
<dbReference type="InParanoid" id="A0A409XZT2"/>
<gene>
    <name evidence="2" type="ORF">CVT26_005595</name>
</gene>